<dbReference type="Gene3D" id="3.20.20.10">
    <property type="entry name" value="Alanine racemase"/>
    <property type="match status" value="1"/>
</dbReference>
<dbReference type="EC" id="5.1.1.1" evidence="4 7"/>
<dbReference type="InterPro" id="IPR001608">
    <property type="entry name" value="Ala_racemase_N"/>
</dbReference>
<dbReference type="PRINTS" id="PR00992">
    <property type="entry name" value="ALARACEMASE"/>
</dbReference>
<name>Q11JP2_CHESB</name>
<dbReference type="Pfam" id="PF00842">
    <property type="entry name" value="Ala_racemase_C"/>
    <property type="match status" value="1"/>
</dbReference>
<comment type="catalytic activity">
    <reaction evidence="1 7">
        <text>L-alanine = D-alanine</text>
        <dbReference type="Rhea" id="RHEA:20249"/>
        <dbReference type="ChEBI" id="CHEBI:57416"/>
        <dbReference type="ChEBI" id="CHEBI:57972"/>
        <dbReference type="EC" id="5.1.1.1"/>
    </reaction>
</comment>
<comment type="cofactor">
    <cofactor evidence="2 7 8">
        <name>pyridoxal 5'-phosphate</name>
        <dbReference type="ChEBI" id="CHEBI:597326"/>
    </cofactor>
</comment>
<comment type="pathway">
    <text evidence="7">Amino-acid biosynthesis; D-alanine biosynthesis; D-alanine from L-alanine: step 1/1.</text>
</comment>
<accession>Q11JP2</accession>
<dbReference type="eggNOG" id="COG0787">
    <property type="taxonomic scope" value="Bacteria"/>
</dbReference>
<evidence type="ECO:0000256" key="2">
    <source>
        <dbReference type="ARBA" id="ARBA00001933"/>
    </source>
</evidence>
<dbReference type="NCBIfam" id="TIGR00492">
    <property type="entry name" value="alr"/>
    <property type="match status" value="1"/>
</dbReference>
<feature type="active site" description="Proton acceptor; specific for D-alanine" evidence="7">
    <location>
        <position position="49"/>
    </location>
</feature>
<evidence type="ECO:0000256" key="8">
    <source>
        <dbReference type="PIRSR" id="PIRSR600821-50"/>
    </source>
</evidence>
<evidence type="ECO:0000256" key="6">
    <source>
        <dbReference type="ARBA" id="ARBA00023235"/>
    </source>
</evidence>
<evidence type="ECO:0000259" key="10">
    <source>
        <dbReference type="SMART" id="SM01005"/>
    </source>
</evidence>
<keyword evidence="6 7" id="KW-0413">Isomerase</keyword>
<feature type="domain" description="Alanine racemase C-terminal" evidence="10">
    <location>
        <begin position="249"/>
        <end position="385"/>
    </location>
</feature>
<dbReference type="SUPFAM" id="SSF50621">
    <property type="entry name" value="Alanine racemase C-terminal domain-like"/>
    <property type="match status" value="1"/>
</dbReference>
<evidence type="ECO:0000313" key="11">
    <source>
        <dbReference type="EMBL" id="ABG62383.1"/>
    </source>
</evidence>
<feature type="active site" description="Proton acceptor; specific for L-alanine" evidence="7">
    <location>
        <position position="270"/>
    </location>
</feature>
<gene>
    <name evidence="11" type="ordered locus">Meso_0986</name>
</gene>
<sequence>MPVPSHISDTGPPPHLAGGRLTVDLSALVANYQLLARRSAPAGAAAVLKADAYGLGLKPVGSALWAAGCRRFFVALPQEGIELRAILPEAEIFVLTGLFAVESAAAYREARLIPVLNSQSDISIWEAHGWNDQRSRPCAVHVDTGMNRLGLTPERARSLAEENALTGALTPILLMSHLACADTPDHPLNRRQLELFQAVRTLFPQSESSLCNSAGIFLGSDFLCDLTRPGIALYGGAPVKGIANPMRAVATVEARVVQVRHVRAGETVSYGATPLARDSVIAVCSAGYADGYHLAGSGDRVPLRRAVRKAAEGFIHGRRVPVVGRVTMDLTLFDVTEVGMDVIAPGDHIELFGPNMPIDEVAEAAGTIAYELLTSLGRRYYREYVGGVV</sequence>
<protein>
    <recommendedName>
        <fullName evidence="4 7">Alanine racemase</fullName>
        <ecNumber evidence="4 7">5.1.1.1</ecNumber>
    </recommendedName>
</protein>
<dbReference type="SUPFAM" id="SSF51419">
    <property type="entry name" value="PLP-binding barrel"/>
    <property type="match status" value="1"/>
</dbReference>
<dbReference type="GO" id="GO:0030632">
    <property type="term" value="P:D-alanine biosynthetic process"/>
    <property type="evidence" value="ECO:0007669"/>
    <property type="project" value="UniProtKB-UniRule"/>
</dbReference>
<dbReference type="GO" id="GO:0008784">
    <property type="term" value="F:alanine racemase activity"/>
    <property type="evidence" value="ECO:0007669"/>
    <property type="project" value="UniProtKB-UniRule"/>
</dbReference>
<dbReference type="InterPro" id="IPR011079">
    <property type="entry name" value="Ala_racemase_C"/>
</dbReference>
<dbReference type="GO" id="GO:0005829">
    <property type="term" value="C:cytosol"/>
    <property type="evidence" value="ECO:0007669"/>
    <property type="project" value="TreeGrafter"/>
</dbReference>
<evidence type="ECO:0000256" key="3">
    <source>
        <dbReference type="ARBA" id="ARBA00007880"/>
    </source>
</evidence>
<evidence type="ECO:0000256" key="9">
    <source>
        <dbReference type="PIRSR" id="PIRSR600821-52"/>
    </source>
</evidence>
<dbReference type="GO" id="GO:0030170">
    <property type="term" value="F:pyridoxal phosphate binding"/>
    <property type="evidence" value="ECO:0007669"/>
    <property type="project" value="UniProtKB-UniRule"/>
</dbReference>
<dbReference type="Gene3D" id="2.40.37.10">
    <property type="entry name" value="Lyase, Ornithine Decarboxylase, Chain A, domain 1"/>
    <property type="match status" value="1"/>
</dbReference>
<dbReference type="InterPro" id="IPR020622">
    <property type="entry name" value="Ala_racemase_pyridoxalP-BS"/>
</dbReference>
<evidence type="ECO:0000256" key="1">
    <source>
        <dbReference type="ARBA" id="ARBA00000316"/>
    </source>
</evidence>
<dbReference type="UniPathway" id="UPA00042">
    <property type="reaction ID" value="UER00497"/>
</dbReference>
<dbReference type="STRING" id="266779.Meso_0986"/>
<dbReference type="SMART" id="SM01005">
    <property type="entry name" value="Ala_racemase_C"/>
    <property type="match status" value="1"/>
</dbReference>
<dbReference type="PANTHER" id="PTHR30511">
    <property type="entry name" value="ALANINE RACEMASE"/>
    <property type="match status" value="1"/>
</dbReference>
<dbReference type="HOGENOM" id="CLU_028393_1_1_5"/>
<comment type="similarity">
    <text evidence="3 7">Belongs to the alanine racemase family.</text>
</comment>
<dbReference type="PANTHER" id="PTHR30511:SF0">
    <property type="entry name" value="ALANINE RACEMASE, CATABOLIC-RELATED"/>
    <property type="match status" value="1"/>
</dbReference>
<reference evidence="11" key="1">
    <citation type="submission" date="2006-06" db="EMBL/GenBank/DDBJ databases">
        <title>Complete sequence of chromosome of Chelativorans sp. BNC1.</title>
        <authorList>
            <consortium name="US DOE Joint Genome Institute"/>
            <person name="Copeland A."/>
            <person name="Lucas S."/>
            <person name="Lapidus A."/>
            <person name="Barry K."/>
            <person name="Detter J.C."/>
            <person name="Glavina del Rio T."/>
            <person name="Hammon N."/>
            <person name="Israni S."/>
            <person name="Dalin E."/>
            <person name="Tice H."/>
            <person name="Pitluck S."/>
            <person name="Chertkov O."/>
            <person name="Brettin T."/>
            <person name="Bruce D."/>
            <person name="Han C."/>
            <person name="Tapia R."/>
            <person name="Gilna P."/>
            <person name="Schmutz J."/>
            <person name="Larimer F."/>
            <person name="Land M."/>
            <person name="Hauser L."/>
            <person name="Kyrpides N."/>
            <person name="Mikhailova N."/>
            <person name="Richardson P."/>
        </authorList>
    </citation>
    <scope>NUCLEOTIDE SEQUENCE</scope>
    <source>
        <strain evidence="11">BNC1</strain>
    </source>
</reference>
<dbReference type="KEGG" id="mes:Meso_0986"/>
<feature type="binding site" evidence="7 9">
    <location>
        <position position="148"/>
    </location>
    <ligand>
        <name>substrate</name>
    </ligand>
</feature>
<comment type="function">
    <text evidence="7">Catalyzes the interconversion of L-alanine and D-alanine. May also act on other amino acids.</text>
</comment>
<dbReference type="CDD" id="cd00430">
    <property type="entry name" value="PLPDE_III_AR"/>
    <property type="match status" value="1"/>
</dbReference>
<dbReference type="EMBL" id="CP000390">
    <property type="protein sequence ID" value="ABG62383.1"/>
    <property type="molecule type" value="Genomic_DNA"/>
</dbReference>
<keyword evidence="5 7" id="KW-0663">Pyridoxal phosphate</keyword>
<proteinExistence type="inferred from homology"/>
<dbReference type="PROSITE" id="PS00395">
    <property type="entry name" value="ALANINE_RACEMASE"/>
    <property type="match status" value="1"/>
</dbReference>
<dbReference type="AlphaFoldDB" id="Q11JP2"/>
<feature type="modified residue" description="N6-(pyridoxal phosphate)lysine" evidence="7 8">
    <location>
        <position position="49"/>
    </location>
</feature>
<dbReference type="Pfam" id="PF01168">
    <property type="entry name" value="Ala_racemase_N"/>
    <property type="match status" value="1"/>
</dbReference>
<evidence type="ECO:0000256" key="5">
    <source>
        <dbReference type="ARBA" id="ARBA00022898"/>
    </source>
</evidence>
<dbReference type="InterPro" id="IPR009006">
    <property type="entry name" value="Ala_racemase/Decarboxylase_C"/>
</dbReference>
<dbReference type="InterPro" id="IPR000821">
    <property type="entry name" value="Ala_racemase"/>
</dbReference>
<organism evidence="11">
    <name type="scientific">Chelativorans sp. (strain BNC1)</name>
    <dbReference type="NCBI Taxonomy" id="266779"/>
    <lineage>
        <taxon>Bacteria</taxon>
        <taxon>Pseudomonadati</taxon>
        <taxon>Pseudomonadota</taxon>
        <taxon>Alphaproteobacteria</taxon>
        <taxon>Hyphomicrobiales</taxon>
        <taxon>Phyllobacteriaceae</taxon>
        <taxon>Chelativorans</taxon>
    </lineage>
</organism>
<dbReference type="HAMAP" id="MF_01201">
    <property type="entry name" value="Ala_racemase"/>
    <property type="match status" value="1"/>
</dbReference>
<evidence type="ECO:0000256" key="4">
    <source>
        <dbReference type="ARBA" id="ARBA00013089"/>
    </source>
</evidence>
<feature type="binding site" evidence="7 9">
    <location>
        <position position="328"/>
    </location>
    <ligand>
        <name>substrate</name>
    </ligand>
</feature>
<dbReference type="InterPro" id="IPR029066">
    <property type="entry name" value="PLP-binding_barrel"/>
</dbReference>
<evidence type="ECO:0000256" key="7">
    <source>
        <dbReference type="HAMAP-Rule" id="MF_01201"/>
    </source>
</evidence>